<proteinExistence type="predicted"/>
<reference evidence="2" key="1">
    <citation type="submission" date="2023-04" db="EMBL/GenBank/DDBJ databases">
        <title>Black Yeasts Isolated from many extreme environments.</title>
        <authorList>
            <person name="Coleine C."/>
            <person name="Stajich J.E."/>
            <person name="Selbmann L."/>
        </authorList>
    </citation>
    <scope>NUCLEOTIDE SEQUENCE</scope>
    <source>
        <strain evidence="2">CCFEE 5312</strain>
    </source>
</reference>
<protein>
    <submittedName>
        <fullName evidence="2">Uncharacterized protein</fullName>
    </submittedName>
</protein>
<dbReference type="EMBL" id="JAWDJX010000153">
    <property type="protein sequence ID" value="KAK3045785.1"/>
    <property type="molecule type" value="Genomic_DNA"/>
</dbReference>
<name>A0AAJ0D9W3_9PEZI</name>
<sequence>MSIDTYPQLDRHFQGYARVKLEDVNFDSGRDLDGQNVDRLIGIFQLQGCERENTANAISVLVEKGALRNVLTQQGSLSSGLHSIIPDQLPFLNTKVLCLQGKHRICAARTLLRHPNRWWTAKIFDADLPLYAQEHIRHETPNALKLSNGDIFRHHLAAERRGDKSADKWFGMLAPNTQGRVRQLKKDVELLNSFLDLLPFAGLWPDCDMGPLTRELPMRCRERLTYVLGPDVDPHCLDLQTVRLFEVLMPANSSCDARVIHESMRTFKAFPRVRNPSIRKGLQARLLSCERILTLKSFHRDTIVLEGCYQPLRQLFPVEETTLQRACMISFEHDHRYFRANYIDLWLHVLRNHPYLSDHPSAKPIQDRNEDEPVHYLKSEAEVSKLVSFAASRGFWTFDIGTSLPRDHVPMQSEPVGTKLPKLSCKKSNIQPSNRSSRPRACDFEQVWKHLSLQSVFEAQKQPSLKYPTAFAVVKDIVRCFWGSVSPSEIANPDRMLRVEQYMEQHDDLSRAADESQASSSQDGIAADSGPMQGVSQKLATLPRSASSKYSDSGRLSSATTFPGKISPISGEFWGENDFTGLYHSPMDISSTEDESNVHDGSHQANAFNGDIPMRLSSNTRSDSRATSEADIPTTPPQDVELEQPVKVNKGPDRAERVRKAGRQGLPQRVEKSQQYTQKKRLRQQQTRLERALQRRDDDHVQTVMRKAEEHMRSAHDAVAQVHDDSSVNYNQTTNREGIDGGINDMVNITTDTMSDVFPGGRIRPASDSGLDLHEPVPTVEASRLSETQAETSEEGTSRQDKRKPIYHITSSVQKADNSVLPKIQATQSHVEGPDGGQVNWDTGKKDGPHLSMFPGGSLGPYNVKQVTTEAHSSSQIRAVSKKRLLANEIEHADVHLGFPKPPKQVQLSSWTPFEEIVDSIRRIWKDLDHARIYVTSPIEIEELSAQQLPNQRLWSWPRGDKELFNRLISSLLAKKFGFQVVSSDAHSKRRQYGSLEHMEYWNTYFGDNRPGYWLAVLTPWRTAGSSREKVRNKYNDGNS</sequence>
<dbReference type="Pfam" id="PF12520">
    <property type="entry name" value="DUF3723"/>
    <property type="match status" value="1"/>
</dbReference>
<feature type="region of interest" description="Disordered" evidence="1">
    <location>
        <begin position="762"/>
        <end position="805"/>
    </location>
</feature>
<dbReference type="AlphaFoldDB" id="A0AAJ0D9W3"/>
<dbReference type="InterPro" id="IPR022198">
    <property type="entry name" value="DUF3723"/>
</dbReference>
<comment type="caution">
    <text evidence="2">The sequence shown here is derived from an EMBL/GenBank/DDBJ whole genome shotgun (WGS) entry which is preliminary data.</text>
</comment>
<dbReference type="Proteomes" id="UP001271007">
    <property type="component" value="Unassembled WGS sequence"/>
</dbReference>
<keyword evidence="3" id="KW-1185">Reference proteome</keyword>
<evidence type="ECO:0000256" key="1">
    <source>
        <dbReference type="SAM" id="MobiDB-lite"/>
    </source>
</evidence>
<feature type="compositionally biased region" description="Basic and acidic residues" evidence="1">
    <location>
        <begin position="688"/>
        <end position="700"/>
    </location>
</feature>
<organism evidence="2 3">
    <name type="scientific">Extremus antarcticus</name>
    <dbReference type="NCBI Taxonomy" id="702011"/>
    <lineage>
        <taxon>Eukaryota</taxon>
        <taxon>Fungi</taxon>
        <taxon>Dikarya</taxon>
        <taxon>Ascomycota</taxon>
        <taxon>Pezizomycotina</taxon>
        <taxon>Dothideomycetes</taxon>
        <taxon>Dothideomycetidae</taxon>
        <taxon>Mycosphaerellales</taxon>
        <taxon>Extremaceae</taxon>
        <taxon>Extremus</taxon>
    </lineage>
</organism>
<feature type="region of interest" description="Disordered" evidence="1">
    <location>
        <begin position="585"/>
        <end position="700"/>
    </location>
</feature>
<accession>A0AAJ0D9W3</accession>
<evidence type="ECO:0000313" key="2">
    <source>
        <dbReference type="EMBL" id="KAK3045785.1"/>
    </source>
</evidence>
<feature type="region of interest" description="Disordered" evidence="1">
    <location>
        <begin position="507"/>
        <end position="562"/>
    </location>
</feature>
<feature type="compositionally biased region" description="Basic and acidic residues" evidence="1">
    <location>
        <begin position="650"/>
        <end position="659"/>
    </location>
</feature>
<gene>
    <name evidence="2" type="ORF">LTR09_012674</name>
</gene>
<feature type="compositionally biased region" description="Polar residues" evidence="1">
    <location>
        <begin position="534"/>
        <end position="561"/>
    </location>
</feature>
<evidence type="ECO:0000313" key="3">
    <source>
        <dbReference type="Proteomes" id="UP001271007"/>
    </source>
</evidence>